<evidence type="ECO:0000313" key="1">
    <source>
        <dbReference type="EMBL" id="KIW17820.1"/>
    </source>
</evidence>
<name>A0A0D2BGR3_9EURO</name>
<evidence type="ECO:0008006" key="3">
    <source>
        <dbReference type="Google" id="ProtNLM"/>
    </source>
</evidence>
<dbReference type="Proteomes" id="UP000053328">
    <property type="component" value="Unassembled WGS sequence"/>
</dbReference>
<proteinExistence type="predicted"/>
<accession>A0A0D2BGR3</accession>
<dbReference type="HOGENOM" id="CLU_033552_0_0_1"/>
<dbReference type="AlphaFoldDB" id="A0A0D2BGR3"/>
<dbReference type="GeneID" id="27332098"/>
<sequence length="412" mass="45256">MQHSKLARPVVSSYERRQDPLSACGTLAPDAREAIADQEGGFKLPLTLPGWQVGGSNPPSLGQAEFHKLVSIMEAYTTFLSKPLTLLRAANSTRAMDRASKLKATFEQNSFDELTLFTTRLVNLGHLTAIKFLRENVPVCACAKAKALHQIQRWIQGTGALPPSNLISAVLLLIRGDRAVRVHLNGLSRLVDLHYGPTNLEHNMDPIASAIISCDLILAACSPGAVPSFVSMERPALTRASGAQDAVYYRSSPLMLSESFSALRRIYVDVPDSLTDLLTACFLATRDHVTPDDPYSLPDELDYSAATARVELPPVVFEACRLAAAIYLRTTTRRTSFDGADNQGDSRQLGALLHSQDISCWRGIPYIYLWILLTGAAAAQGHPERQYFMAELVRFGFSVGLEQMEDFKSKFD</sequence>
<dbReference type="RefSeq" id="XP_016238036.1">
    <property type="nucleotide sequence ID" value="XM_016379359.1"/>
</dbReference>
<evidence type="ECO:0000313" key="2">
    <source>
        <dbReference type="Proteomes" id="UP000053328"/>
    </source>
</evidence>
<reference evidence="1 2" key="1">
    <citation type="submission" date="2015-01" db="EMBL/GenBank/DDBJ databases">
        <title>The Genome Sequence of Exophiala spinifera CBS89968.</title>
        <authorList>
            <consortium name="The Broad Institute Genomics Platform"/>
            <person name="Cuomo C."/>
            <person name="de Hoog S."/>
            <person name="Gorbushina A."/>
            <person name="Stielow B."/>
            <person name="Teixiera M."/>
            <person name="Abouelleil A."/>
            <person name="Chapman S.B."/>
            <person name="Priest M."/>
            <person name="Young S.K."/>
            <person name="Wortman J."/>
            <person name="Nusbaum C."/>
            <person name="Birren B."/>
        </authorList>
    </citation>
    <scope>NUCLEOTIDE SEQUENCE [LARGE SCALE GENOMIC DNA]</scope>
    <source>
        <strain evidence="1 2">CBS 89968</strain>
    </source>
</reference>
<gene>
    <name evidence="1" type="ORF">PV08_05015</name>
</gene>
<dbReference type="PANTHER" id="PTHR37540">
    <property type="entry name" value="TRANSCRIPTION FACTOR (ACR-2), PUTATIVE-RELATED-RELATED"/>
    <property type="match status" value="1"/>
</dbReference>
<dbReference type="VEuPathDB" id="FungiDB:PV08_05015"/>
<protein>
    <recommendedName>
        <fullName evidence="3">Transcription factor domain-containing protein</fullName>
    </recommendedName>
</protein>
<organism evidence="1 2">
    <name type="scientific">Exophiala spinifera</name>
    <dbReference type="NCBI Taxonomy" id="91928"/>
    <lineage>
        <taxon>Eukaryota</taxon>
        <taxon>Fungi</taxon>
        <taxon>Dikarya</taxon>
        <taxon>Ascomycota</taxon>
        <taxon>Pezizomycotina</taxon>
        <taxon>Eurotiomycetes</taxon>
        <taxon>Chaetothyriomycetidae</taxon>
        <taxon>Chaetothyriales</taxon>
        <taxon>Herpotrichiellaceae</taxon>
        <taxon>Exophiala</taxon>
    </lineage>
</organism>
<keyword evidence="2" id="KW-1185">Reference proteome</keyword>
<dbReference type="OrthoDB" id="3469225at2759"/>
<dbReference type="EMBL" id="KN847494">
    <property type="protein sequence ID" value="KIW17820.1"/>
    <property type="molecule type" value="Genomic_DNA"/>
</dbReference>
<dbReference type="PANTHER" id="PTHR37540:SF5">
    <property type="entry name" value="TRANSCRIPTION FACTOR DOMAIN-CONTAINING PROTEIN"/>
    <property type="match status" value="1"/>
</dbReference>